<keyword evidence="2" id="KW-1185">Reference proteome</keyword>
<dbReference type="OrthoDB" id="2471504at2"/>
<evidence type="ECO:0000313" key="2">
    <source>
        <dbReference type="Proteomes" id="UP000316968"/>
    </source>
</evidence>
<accession>A0A4Y6UZQ0</accession>
<evidence type="ECO:0000313" key="1">
    <source>
        <dbReference type="EMBL" id="QDH22060.1"/>
    </source>
</evidence>
<reference evidence="1 2" key="1">
    <citation type="submission" date="2019-06" db="EMBL/GenBank/DDBJ databases">
        <title>Saccharibacillus brassicae sp. nov., an endophytic bacterium isolated from Chinese cabbage seeds (Brassica pekinensis).</title>
        <authorList>
            <person name="Jiang L."/>
            <person name="Lee J."/>
            <person name="Kim S.W."/>
        </authorList>
    </citation>
    <scope>NUCLEOTIDE SEQUENCE [LARGE SCALE GENOMIC DNA]</scope>
    <source>
        <strain evidence="2">KCTC 43072 / ATSA2</strain>
    </source>
</reference>
<dbReference type="EMBL" id="CP041217">
    <property type="protein sequence ID" value="QDH22060.1"/>
    <property type="molecule type" value="Genomic_DNA"/>
</dbReference>
<gene>
    <name evidence="1" type="ORF">FFV09_15135</name>
</gene>
<dbReference type="AlphaFoldDB" id="A0A4Y6UZQ0"/>
<sequence>METQIAGASAPNVEFLKLLERSRAGDRSALMRVVELLEPDIAELSRGMQMERSDAMQTLRTELIGLVLRRPAEI</sequence>
<organism evidence="1 2">
    <name type="scientific">Saccharibacillus brassicae</name>
    <dbReference type="NCBI Taxonomy" id="2583377"/>
    <lineage>
        <taxon>Bacteria</taxon>
        <taxon>Bacillati</taxon>
        <taxon>Bacillota</taxon>
        <taxon>Bacilli</taxon>
        <taxon>Bacillales</taxon>
        <taxon>Paenibacillaceae</taxon>
        <taxon>Saccharibacillus</taxon>
    </lineage>
</organism>
<proteinExistence type="predicted"/>
<protein>
    <recommendedName>
        <fullName evidence="3">Helix-turn-helix conjugative transposon-like domain-containing protein</fullName>
    </recommendedName>
</protein>
<dbReference type="RefSeq" id="WP_141448604.1">
    <property type="nucleotide sequence ID" value="NZ_CP041217.1"/>
</dbReference>
<evidence type="ECO:0008006" key="3">
    <source>
        <dbReference type="Google" id="ProtNLM"/>
    </source>
</evidence>
<dbReference type="KEGG" id="saca:FFV09_15135"/>
<dbReference type="Proteomes" id="UP000316968">
    <property type="component" value="Chromosome"/>
</dbReference>
<name>A0A4Y6UZQ0_SACBS</name>